<evidence type="ECO:0000256" key="1">
    <source>
        <dbReference type="ARBA" id="ARBA00004496"/>
    </source>
</evidence>
<comment type="subcellular location">
    <subcellularLocation>
        <location evidence="1">Cytoplasm</location>
    </subcellularLocation>
</comment>
<dbReference type="EC" id="2.7.7.87" evidence="3"/>
<reference evidence="12" key="1">
    <citation type="submission" date="2017-02" db="UniProtKB">
        <authorList>
            <consortium name="WormBaseParasite"/>
        </authorList>
    </citation>
    <scope>IDENTIFICATION</scope>
</reference>
<comment type="catalytic activity">
    <reaction evidence="7">
        <text>L-threonine + hydrogencarbonate + ATP = L-threonylcarbamoyladenylate + diphosphate + H2O</text>
        <dbReference type="Rhea" id="RHEA:36407"/>
        <dbReference type="ChEBI" id="CHEBI:15377"/>
        <dbReference type="ChEBI" id="CHEBI:17544"/>
        <dbReference type="ChEBI" id="CHEBI:30616"/>
        <dbReference type="ChEBI" id="CHEBI:33019"/>
        <dbReference type="ChEBI" id="CHEBI:57926"/>
        <dbReference type="ChEBI" id="CHEBI:73682"/>
        <dbReference type="EC" id="2.7.7.87"/>
    </reaction>
</comment>
<reference evidence="9 11" key="2">
    <citation type="submission" date="2018-11" db="EMBL/GenBank/DDBJ databases">
        <authorList>
            <consortium name="Pathogen Informatics"/>
        </authorList>
    </citation>
    <scope>NUCLEOTIDE SEQUENCE [LARGE SCALE GENOMIC DNA]</scope>
</reference>
<dbReference type="Gene3D" id="3.90.870.10">
    <property type="entry name" value="DHBP synthase"/>
    <property type="match status" value="1"/>
</dbReference>
<evidence type="ECO:0000313" key="9">
    <source>
        <dbReference type="EMBL" id="VDN51276.1"/>
    </source>
</evidence>
<evidence type="ECO:0000256" key="2">
    <source>
        <dbReference type="ARBA" id="ARBA00007663"/>
    </source>
</evidence>
<dbReference type="InterPro" id="IPR050156">
    <property type="entry name" value="TC-AMP_synthase_SUA5"/>
</dbReference>
<dbReference type="GO" id="GO:0006450">
    <property type="term" value="P:regulation of translational fidelity"/>
    <property type="evidence" value="ECO:0007669"/>
    <property type="project" value="TreeGrafter"/>
</dbReference>
<evidence type="ECO:0000256" key="3">
    <source>
        <dbReference type="ARBA" id="ARBA00012584"/>
    </source>
</evidence>
<dbReference type="AlphaFoldDB" id="A0A0N4UFW3"/>
<evidence type="ECO:0000313" key="12">
    <source>
        <dbReference type="WBParaSite" id="DME_0000635201-mRNA-1"/>
    </source>
</evidence>
<protein>
    <recommendedName>
        <fullName evidence="4">Threonylcarbamoyl-AMP synthase</fullName>
        <ecNumber evidence="3">2.7.7.87</ecNumber>
    </recommendedName>
</protein>
<evidence type="ECO:0000256" key="7">
    <source>
        <dbReference type="ARBA" id="ARBA00048366"/>
    </source>
</evidence>
<evidence type="ECO:0000256" key="4">
    <source>
        <dbReference type="ARBA" id="ARBA00015492"/>
    </source>
</evidence>
<keyword evidence="5" id="KW-0963">Cytoplasm</keyword>
<dbReference type="STRING" id="318479.A0A0N4UFW3"/>
<evidence type="ECO:0000313" key="11">
    <source>
        <dbReference type="Proteomes" id="UP000274756"/>
    </source>
</evidence>
<feature type="domain" description="YrdC-like" evidence="8">
    <location>
        <begin position="13"/>
        <end position="185"/>
    </location>
</feature>
<gene>
    <name evidence="9" type="ORF">DME_LOCUS1249</name>
</gene>
<keyword evidence="11" id="KW-1185">Reference proteome</keyword>
<dbReference type="WBParaSite" id="DME_0000635201-mRNA-1">
    <property type="protein sequence ID" value="DME_0000635201-mRNA-1"/>
    <property type="gene ID" value="DME_0000635201"/>
</dbReference>
<dbReference type="PANTHER" id="PTHR17490:SF10">
    <property type="entry name" value="THREONYLCARBAMOYL-AMP SYNTHASE"/>
    <property type="match status" value="1"/>
</dbReference>
<dbReference type="InterPro" id="IPR006070">
    <property type="entry name" value="Sua5-like_dom"/>
</dbReference>
<evidence type="ECO:0000259" key="8">
    <source>
        <dbReference type="PROSITE" id="PS51163"/>
    </source>
</evidence>
<dbReference type="PANTHER" id="PTHR17490">
    <property type="entry name" value="SUA5"/>
    <property type="match status" value="1"/>
</dbReference>
<evidence type="ECO:0000313" key="10">
    <source>
        <dbReference type="Proteomes" id="UP000038040"/>
    </source>
</evidence>
<evidence type="ECO:0000256" key="6">
    <source>
        <dbReference type="ARBA" id="ARBA00022679"/>
    </source>
</evidence>
<dbReference type="Pfam" id="PF01300">
    <property type="entry name" value="Sua5_yciO_yrdC"/>
    <property type="match status" value="1"/>
</dbReference>
<dbReference type="EMBL" id="UYYG01000016">
    <property type="protein sequence ID" value="VDN51276.1"/>
    <property type="molecule type" value="Genomic_DNA"/>
</dbReference>
<accession>A0A0N4UFW3</accession>
<name>A0A0N4UFW3_DRAME</name>
<dbReference type="InterPro" id="IPR017945">
    <property type="entry name" value="DHBP_synth_RibB-like_a/b_dom"/>
</dbReference>
<dbReference type="GO" id="GO:0003725">
    <property type="term" value="F:double-stranded RNA binding"/>
    <property type="evidence" value="ECO:0007669"/>
    <property type="project" value="InterPro"/>
</dbReference>
<dbReference type="SUPFAM" id="SSF55821">
    <property type="entry name" value="YrdC/RibB"/>
    <property type="match status" value="1"/>
</dbReference>
<dbReference type="Proteomes" id="UP000038040">
    <property type="component" value="Unplaced"/>
</dbReference>
<sequence length="185" mass="20280">MVFGTRRNGETLESATYKAVQILECGGVVAVPTDTVYGLVTTIPNAKKIYALKRRNPLKPFVLCSEKTIESILRILKNLLPGPFTLIFKRSTLLPKCFNPDHDTVGIRIPAHSFVLSLLNRLGSPLAQSSANISGATNSPICIEDFGDLWSQVDLVNEFGEISREGSTVIDLSVRGTYSIVRDGW</sequence>
<dbReference type="Proteomes" id="UP000274756">
    <property type="component" value="Unassembled WGS sequence"/>
</dbReference>
<dbReference type="PROSITE" id="PS51163">
    <property type="entry name" value="YRDC"/>
    <property type="match status" value="1"/>
</dbReference>
<dbReference type="OrthoDB" id="3648309at2759"/>
<evidence type="ECO:0000256" key="5">
    <source>
        <dbReference type="ARBA" id="ARBA00022490"/>
    </source>
</evidence>
<keyword evidence="6" id="KW-0808">Transferase</keyword>
<dbReference type="GO" id="GO:0000049">
    <property type="term" value="F:tRNA binding"/>
    <property type="evidence" value="ECO:0007669"/>
    <property type="project" value="TreeGrafter"/>
</dbReference>
<dbReference type="GO" id="GO:0005737">
    <property type="term" value="C:cytoplasm"/>
    <property type="evidence" value="ECO:0007669"/>
    <property type="project" value="UniProtKB-SubCell"/>
</dbReference>
<comment type="similarity">
    <text evidence="2">Belongs to the SUA5 family.</text>
</comment>
<organism evidence="10 12">
    <name type="scientific">Dracunculus medinensis</name>
    <name type="common">Guinea worm</name>
    <dbReference type="NCBI Taxonomy" id="318479"/>
    <lineage>
        <taxon>Eukaryota</taxon>
        <taxon>Metazoa</taxon>
        <taxon>Ecdysozoa</taxon>
        <taxon>Nematoda</taxon>
        <taxon>Chromadorea</taxon>
        <taxon>Rhabditida</taxon>
        <taxon>Spirurina</taxon>
        <taxon>Dracunculoidea</taxon>
        <taxon>Dracunculidae</taxon>
        <taxon>Dracunculus</taxon>
    </lineage>
</organism>
<dbReference type="GO" id="GO:0061710">
    <property type="term" value="F:L-threonylcarbamoyladenylate synthase"/>
    <property type="evidence" value="ECO:0007669"/>
    <property type="project" value="UniProtKB-EC"/>
</dbReference>
<proteinExistence type="inferred from homology"/>